<keyword evidence="1" id="KW-0812">Transmembrane</keyword>
<keyword evidence="1" id="KW-0472">Membrane</keyword>
<gene>
    <name evidence="2" type="ORF">Rumeso_00015</name>
</gene>
<protein>
    <submittedName>
        <fullName evidence="2">Uncharacterized protein</fullName>
    </submittedName>
</protein>
<feature type="transmembrane region" description="Helical" evidence="1">
    <location>
        <begin position="106"/>
        <end position="124"/>
    </location>
</feature>
<dbReference type="HOGENOM" id="CLU_1174730_0_0_5"/>
<keyword evidence="3" id="KW-1185">Reference proteome</keyword>
<proteinExistence type="predicted"/>
<evidence type="ECO:0000313" key="2">
    <source>
        <dbReference type="EMBL" id="EYD78404.1"/>
    </source>
</evidence>
<name>A0A017HXB7_9RHOB</name>
<dbReference type="AlphaFoldDB" id="A0A017HXB7"/>
<organism evidence="2 3">
    <name type="scientific">Rubellimicrobium mesophilum DSM 19309</name>
    <dbReference type="NCBI Taxonomy" id="442562"/>
    <lineage>
        <taxon>Bacteria</taxon>
        <taxon>Pseudomonadati</taxon>
        <taxon>Pseudomonadota</taxon>
        <taxon>Alphaproteobacteria</taxon>
        <taxon>Rhodobacterales</taxon>
        <taxon>Roseobacteraceae</taxon>
        <taxon>Rubellimicrobium</taxon>
    </lineage>
</organism>
<dbReference type="Proteomes" id="UP000019666">
    <property type="component" value="Unassembled WGS sequence"/>
</dbReference>
<reference evidence="2 3" key="1">
    <citation type="submission" date="2013-02" db="EMBL/GenBank/DDBJ databases">
        <authorList>
            <person name="Fiebig A."/>
            <person name="Goeker M."/>
            <person name="Klenk H.-P.P."/>
        </authorList>
    </citation>
    <scope>NUCLEOTIDE SEQUENCE [LARGE SCALE GENOMIC DNA]</scope>
    <source>
        <strain evidence="2 3">DSM 19309</strain>
    </source>
</reference>
<keyword evidence="1" id="KW-1133">Transmembrane helix</keyword>
<feature type="transmembrane region" description="Helical" evidence="1">
    <location>
        <begin position="82"/>
        <end position="99"/>
    </location>
</feature>
<sequence>MIFAPVAPVIAILVAAAFGALTMVFELFTGGIPLGLAMVLGLVSLGTRSDGQPRDFLLSACAAAAFIGAAAVTYLLKIAFAVHLAGYGVIADIAGQLVYYSPASDLGPSVFAVSAAVLSSIGVLTGGTKLLSAAMVAGSVAAGAYGLGHVLLRVSNSRTRQRAILLAVSVVPIPAWFLAFSNQVAVHAWFMDRIIVWVIAAGGSLFVLAIASRYDASSAAEPSTPPARGTSGHRIG</sequence>
<dbReference type="EMBL" id="AOSK01000001">
    <property type="protein sequence ID" value="EYD78404.1"/>
    <property type="molecule type" value="Genomic_DNA"/>
</dbReference>
<comment type="caution">
    <text evidence="2">The sequence shown here is derived from an EMBL/GenBank/DDBJ whole genome shotgun (WGS) entry which is preliminary data.</text>
</comment>
<accession>A0A017HXB7</accession>
<feature type="transmembrane region" description="Helical" evidence="1">
    <location>
        <begin position="57"/>
        <end position="76"/>
    </location>
</feature>
<evidence type="ECO:0000256" key="1">
    <source>
        <dbReference type="SAM" id="Phobius"/>
    </source>
</evidence>
<evidence type="ECO:0000313" key="3">
    <source>
        <dbReference type="Proteomes" id="UP000019666"/>
    </source>
</evidence>
<feature type="transmembrane region" description="Helical" evidence="1">
    <location>
        <begin position="27"/>
        <end position="45"/>
    </location>
</feature>
<feature type="transmembrane region" description="Helical" evidence="1">
    <location>
        <begin position="164"/>
        <end position="182"/>
    </location>
</feature>
<dbReference type="STRING" id="442562.Rumeso_00015"/>
<feature type="transmembrane region" description="Helical" evidence="1">
    <location>
        <begin position="194"/>
        <end position="211"/>
    </location>
</feature>
<feature type="transmembrane region" description="Helical" evidence="1">
    <location>
        <begin position="130"/>
        <end position="152"/>
    </location>
</feature>